<evidence type="ECO:0000313" key="6">
    <source>
        <dbReference type="Proteomes" id="UP001060104"/>
    </source>
</evidence>
<evidence type="ECO:0000259" key="2">
    <source>
        <dbReference type="Pfam" id="PF13439"/>
    </source>
</evidence>
<feature type="domain" description="Glycosyl transferase family 1" evidence="1">
    <location>
        <begin position="208"/>
        <end position="355"/>
    </location>
</feature>
<keyword evidence="3" id="KW-0328">Glycosyltransferase</keyword>
<dbReference type="AlphaFoldDB" id="A0A174TB05"/>
<dbReference type="EMBL" id="CZAE01000024">
    <property type="protein sequence ID" value="CUQ07324.1"/>
    <property type="molecule type" value="Genomic_DNA"/>
</dbReference>
<evidence type="ECO:0000313" key="5">
    <source>
        <dbReference type="Proteomes" id="UP000095606"/>
    </source>
</evidence>
<dbReference type="CDD" id="cd03798">
    <property type="entry name" value="GT4_WlbH-like"/>
    <property type="match status" value="1"/>
</dbReference>
<dbReference type="InterPro" id="IPR001296">
    <property type="entry name" value="Glyco_trans_1"/>
</dbReference>
<dbReference type="InterPro" id="IPR050194">
    <property type="entry name" value="Glycosyltransferase_grp1"/>
</dbReference>
<organism evidence="3 5">
    <name type="scientific">Bacteroides faecis</name>
    <dbReference type="NCBI Taxonomy" id="674529"/>
    <lineage>
        <taxon>Bacteria</taxon>
        <taxon>Pseudomonadati</taxon>
        <taxon>Bacteroidota</taxon>
        <taxon>Bacteroidia</taxon>
        <taxon>Bacteroidales</taxon>
        <taxon>Bacteroidaceae</taxon>
        <taxon>Bacteroides</taxon>
    </lineage>
</organism>
<name>A0A174TB05_9BACE</name>
<accession>A0A174TB05</accession>
<dbReference type="GO" id="GO:0004373">
    <property type="term" value="F:alpha-1,4-glucan glucosyltransferase (UDP-glucose donor) activity"/>
    <property type="evidence" value="ECO:0007669"/>
    <property type="project" value="UniProtKB-EC"/>
</dbReference>
<sequence>MHILILPMYYPEKDSSPHRGYMFFEQAMQLVKSGCKTGLAFTEQRPLKNFTWKRFRKESHFQISAEDNGSFVTMRMHAWNPKLSTRTGGIIWSLLTVLLVRKYIRTQGRPDLIHAHFATWAGYTARLIYKWYKIPYVITEHASSINGNQTTPSQAVILKKSYSEARKIICVGTKLKRSLYPYINDLDKVTVIPNFVDTSTFKFSLHQTEKEKHFTFISTGNLNKRKGFRDLLVAFHRTFKEMPHVSLLIAGDGEEMQSLTEQIQSLQLQGQVKLTGRLSREELSELLGTCDAFVLASYAETFGIVFIEAMATGLPAIGTECGGPEDIITPESGFLIQPGDVEALAGKMKALYDTYEQFDKKKIRQSIVNRFDFQLAGQKLLQVYSEALKS</sequence>
<dbReference type="Gene3D" id="3.40.50.2000">
    <property type="entry name" value="Glycogen Phosphorylase B"/>
    <property type="match status" value="2"/>
</dbReference>
<dbReference type="InterPro" id="IPR028098">
    <property type="entry name" value="Glyco_trans_4-like_N"/>
</dbReference>
<proteinExistence type="predicted"/>
<protein>
    <submittedName>
        <fullName evidence="3 4">Glycosyltransferase</fullName>
        <ecNumber evidence="3">2.4.1.11</ecNumber>
    </submittedName>
</protein>
<dbReference type="PANTHER" id="PTHR45947">
    <property type="entry name" value="SULFOQUINOVOSYL TRANSFERASE SQD2"/>
    <property type="match status" value="1"/>
</dbReference>
<dbReference type="PANTHER" id="PTHR45947:SF3">
    <property type="entry name" value="SULFOQUINOVOSYL TRANSFERASE SQD2"/>
    <property type="match status" value="1"/>
</dbReference>
<keyword evidence="6" id="KW-1185">Reference proteome</keyword>
<evidence type="ECO:0000313" key="3">
    <source>
        <dbReference type="EMBL" id="CUQ07324.1"/>
    </source>
</evidence>
<reference evidence="3 5" key="1">
    <citation type="submission" date="2015-09" db="EMBL/GenBank/DDBJ databases">
        <authorList>
            <consortium name="Pathogen Informatics"/>
        </authorList>
    </citation>
    <scope>NUCLEOTIDE SEQUENCE [LARGE SCALE GENOMIC DNA]</scope>
    <source>
        <strain evidence="3 5">2789STDY5834846</strain>
    </source>
</reference>
<dbReference type="SUPFAM" id="SSF53756">
    <property type="entry name" value="UDP-Glycosyltransferase/glycogen phosphorylase"/>
    <property type="match status" value="1"/>
</dbReference>
<dbReference type="Proteomes" id="UP001060104">
    <property type="component" value="Chromosome"/>
</dbReference>
<keyword evidence="3" id="KW-0808">Transferase</keyword>
<dbReference type="Pfam" id="PF13439">
    <property type="entry name" value="Glyco_transf_4"/>
    <property type="match status" value="1"/>
</dbReference>
<dbReference type="GeneID" id="69587793"/>
<dbReference type="RefSeq" id="WP_055270934.1">
    <property type="nucleotide sequence ID" value="NZ_CABMFH010000032.1"/>
</dbReference>
<dbReference type="Pfam" id="PF00534">
    <property type="entry name" value="Glycos_transf_1"/>
    <property type="match status" value="1"/>
</dbReference>
<feature type="domain" description="Glycosyltransferase subfamily 4-like N-terminal" evidence="2">
    <location>
        <begin position="90"/>
        <end position="199"/>
    </location>
</feature>
<evidence type="ECO:0000313" key="4">
    <source>
        <dbReference type="EMBL" id="UVQ75556.1"/>
    </source>
</evidence>
<dbReference type="Proteomes" id="UP000095606">
    <property type="component" value="Unassembled WGS sequence"/>
</dbReference>
<reference evidence="4" key="2">
    <citation type="submission" date="2022-08" db="EMBL/GenBank/DDBJ databases">
        <title>Genome Sequencing of Bacteroides fragilis Group Isolates with Nanopore Technology.</title>
        <authorList>
            <person name="Tisza M.J."/>
            <person name="Smith D."/>
            <person name="Dekker J.P."/>
        </authorList>
    </citation>
    <scope>NUCLEOTIDE SEQUENCE</scope>
    <source>
        <strain evidence="4">BFG-527</strain>
    </source>
</reference>
<gene>
    <name evidence="3" type="ORF">ERS852461_04144</name>
    <name evidence="4" type="ORF">NXY30_03880</name>
</gene>
<dbReference type="EC" id="2.4.1.11" evidence="3"/>
<evidence type="ECO:0000259" key="1">
    <source>
        <dbReference type="Pfam" id="PF00534"/>
    </source>
</evidence>
<dbReference type="EMBL" id="CP103141">
    <property type="protein sequence ID" value="UVQ75556.1"/>
    <property type="molecule type" value="Genomic_DNA"/>
</dbReference>
<accession>A0A3E5G3K7</accession>